<accession>A0A3M8SQ82</accession>
<dbReference type="InterPro" id="IPR010982">
    <property type="entry name" value="Lambda_DNA-bd_dom_sf"/>
</dbReference>
<gene>
    <name evidence="1" type="primary">higA</name>
    <name evidence="1" type="ORF">EFK07_25845</name>
</gene>
<dbReference type="AlphaFoldDB" id="A0A3M8SQ82"/>
<name>A0A3M8SQ82_PSEPU</name>
<organism evidence="1 2">
    <name type="scientific">Pseudomonas putida</name>
    <name type="common">Arthrobacter siderocapsulatus</name>
    <dbReference type="NCBI Taxonomy" id="303"/>
    <lineage>
        <taxon>Bacteria</taxon>
        <taxon>Pseudomonadati</taxon>
        <taxon>Pseudomonadota</taxon>
        <taxon>Gammaproteobacteria</taxon>
        <taxon>Pseudomonadales</taxon>
        <taxon>Pseudomonadaceae</taxon>
        <taxon>Pseudomonas</taxon>
    </lineage>
</organism>
<reference evidence="1 2" key="1">
    <citation type="submission" date="2018-10" db="EMBL/GenBank/DDBJ databases">
        <title>An outbreak of IMP-63 producing strain in France.</title>
        <authorList>
            <person name="Bour M."/>
            <person name="Liapis E."/>
            <person name="Plesiat P."/>
        </authorList>
    </citation>
    <scope>NUCLEOTIDE SEQUENCE [LARGE SCALE GENOMIC DNA]</scope>
    <source>
        <strain evidence="1 2">12917</strain>
    </source>
</reference>
<protein>
    <submittedName>
        <fullName evidence="1">Addiction module antidote protein, HigA family</fullName>
    </submittedName>
</protein>
<dbReference type="Proteomes" id="UP000278162">
    <property type="component" value="Unassembled WGS sequence"/>
</dbReference>
<dbReference type="InterPro" id="IPR013430">
    <property type="entry name" value="Toxin_antidote_HigA"/>
</dbReference>
<comment type="caution">
    <text evidence="1">The sequence shown here is derived from an EMBL/GenBank/DDBJ whole genome shotgun (WGS) entry which is preliminary data.</text>
</comment>
<dbReference type="GO" id="GO:0003677">
    <property type="term" value="F:DNA binding"/>
    <property type="evidence" value="ECO:0007669"/>
    <property type="project" value="InterPro"/>
</dbReference>
<evidence type="ECO:0000313" key="2">
    <source>
        <dbReference type="Proteomes" id="UP000278162"/>
    </source>
</evidence>
<proteinExistence type="predicted"/>
<dbReference type="SUPFAM" id="SSF47413">
    <property type="entry name" value="lambda repressor-like DNA-binding domains"/>
    <property type="match status" value="1"/>
</dbReference>
<dbReference type="Gene3D" id="1.10.260.40">
    <property type="entry name" value="lambda repressor-like DNA-binding domains"/>
    <property type="match status" value="1"/>
</dbReference>
<sequence>MPLYNPPHPGESLLCDVLPAIEMTVSGLAQHLDYPQVQLAAVLDGSAAISPDLAYRLERAGLGPARQYLREQAAYDLWQVTHGDHP</sequence>
<evidence type="ECO:0000313" key="1">
    <source>
        <dbReference type="EMBL" id="RNF81666.1"/>
    </source>
</evidence>
<dbReference type="NCBIfam" id="TIGR02607">
    <property type="entry name" value="antidote_HigA"/>
    <property type="match status" value="1"/>
</dbReference>
<dbReference type="RefSeq" id="WP_123085540.1">
    <property type="nucleotide sequence ID" value="NZ_RJAI01000079.1"/>
</dbReference>
<dbReference type="EMBL" id="RJAI01000079">
    <property type="protein sequence ID" value="RNF81666.1"/>
    <property type="molecule type" value="Genomic_DNA"/>
</dbReference>